<feature type="domain" description="Acyl-CoA dehydrogenase/oxidase C-terminal" evidence="6">
    <location>
        <begin position="217"/>
        <end position="353"/>
    </location>
</feature>
<reference evidence="10" key="1">
    <citation type="submission" date="2018-09" db="EMBL/GenBank/DDBJ databases">
        <authorList>
            <person name="Zhu H."/>
        </authorList>
    </citation>
    <scope>NUCLEOTIDE SEQUENCE [LARGE SCALE GENOMIC DNA]</scope>
    <source>
        <strain evidence="10">K1S02-23</strain>
    </source>
</reference>
<dbReference type="InterPro" id="IPR036250">
    <property type="entry name" value="AcylCo_DH-like_C"/>
</dbReference>
<accession>A0A3A3FY60</accession>
<keyword evidence="4" id="KW-0274">FAD</keyword>
<dbReference type="InterPro" id="IPR052161">
    <property type="entry name" value="Mycobact_Acyl-CoA_DH"/>
</dbReference>
<comment type="similarity">
    <text evidence="2">Belongs to the acyl-CoA dehydrogenase family.</text>
</comment>
<comment type="caution">
    <text evidence="9">The sequence shown here is derived from an EMBL/GenBank/DDBJ whole genome shotgun (WGS) entry which is preliminary data.</text>
</comment>
<evidence type="ECO:0000313" key="10">
    <source>
        <dbReference type="Proteomes" id="UP000266327"/>
    </source>
</evidence>
<evidence type="ECO:0000256" key="2">
    <source>
        <dbReference type="ARBA" id="ARBA00009347"/>
    </source>
</evidence>
<dbReference type="GO" id="GO:0050660">
    <property type="term" value="F:flavin adenine dinucleotide binding"/>
    <property type="evidence" value="ECO:0007669"/>
    <property type="project" value="InterPro"/>
</dbReference>
<gene>
    <name evidence="9" type="ORF">D3878_02925</name>
</gene>
<organism evidence="9 10">
    <name type="scientific">Noviherbaspirillum sedimenti</name>
    <dbReference type="NCBI Taxonomy" id="2320865"/>
    <lineage>
        <taxon>Bacteria</taxon>
        <taxon>Pseudomonadati</taxon>
        <taxon>Pseudomonadota</taxon>
        <taxon>Betaproteobacteria</taxon>
        <taxon>Burkholderiales</taxon>
        <taxon>Oxalobacteraceae</taxon>
        <taxon>Noviherbaspirillum</taxon>
    </lineage>
</organism>
<evidence type="ECO:0000256" key="4">
    <source>
        <dbReference type="ARBA" id="ARBA00022827"/>
    </source>
</evidence>
<dbReference type="InterPro" id="IPR009100">
    <property type="entry name" value="AcylCoA_DH/oxidase_NM_dom_sf"/>
</dbReference>
<dbReference type="Pfam" id="PF02771">
    <property type="entry name" value="Acyl-CoA_dh_N"/>
    <property type="match status" value="2"/>
</dbReference>
<evidence type="ECO:0000256" key="5">
    <source>
        <dbReference type="ARBA" id="ARBA00023002"/>
    </source>
</evidence>
<dbReference type="GO" id="GO:0005886">
    <property type="term" value="C:plasma membrane"/>
    <property type="evidence" value="ECO:0007669"/>
    <property type="project" value="TreeGrafter"/>
</dbReference>
<name>A0A3A3FY60_9BURK</name>
<dbReference type="Proteomes" id="UP000266327">
    <property type="component" value="Unassembled WGS sequence"/>
</dbReference>
<feature type="domain" description="Acyl-CoA dehydrogenase/oxidase N-terminal" evidence="8">
    <location>
        <begin position="12"/>
        <end position="87"/>
    </location>
</feature>
<proteinExistence type="inferred from homology"/>
<dbReference type="Gene3D" id="1.10.540.10">
    <property type="entry name" value="Acyl-CoA dehydrogenase/oxidase, N-terminal domain"/>
    <property type="match status" value="2"/>
</dbReference>
<dbReference type="RefSeq" id="WP_119784119.1">
    <property type="nucleotide sequence ID" value="NZ_QYUQ01000002.1"/>
</dbReference>
<comment type="cofactor">
    <cofactor evidence="1">
        <name>FAD</name>
        <dbReference type="ChEBI" id="CHEBI:57692"/>
    </cofactor>
</comment>
<feature type="domain" description="Acyl-CoA dehydrogenase/oxidase C-terminal" evidence="6">
    <location>
        <begin position="588"/>
        <end position="740"/>
    </location>
</feature>
<dbReference type="InterPro" id="IPR046373">
    <property type="entry name" value="Acyl-CoA_Oxase/DH_mid-dom_sf"/>
</dbReference>
<keyword evidence="10" id="KW-1185">Reference proteome</keyword>
<feature type="domain" description="Acyl-CoA dehydrogenase/oxidase N-terminal" evidence="8">
    <location>
        <begin position="365"/>
        <end position="477"/>
    </location>
</feature>
<evidence type="ECO:0000259" key="7">
    <source>
        <dbReference type="Pfam" id="PF02770"/>
    </source>
</evidence>
<dbReference type="InterPro" id="IPR013786">
    <property type="entry name" value="AcylCoA_DH/ox_N"/>
</dbReference>
<dbReference type="Gene3D" id="2.40.110.10">
    <property type="entry name" value="Butyryl-CoA Dehydrogenase, subunit A, domain 2"/>
    <property type="match status" value="1"/>
</dbReference>
<evidence type="ECO:0000256" key="3">
    <source>
        <dbReference type="ARBA" id="ARBA00022630"/>
    </source>
</evidence>
<dbReference type="SUPFAM" id="SSF47203">
    <property type="entry name" value="Acyl-CoA dehydrogenase C-terminal domain-like"/>
    <property type="match status" value="2"/>
</dbReference>
<keyword evidence="3" id="KW-0285">Flavoprotein</keyword>
<dbReference type="GO" id="GO:0016627">
    <property type="term" value="F:oxidoreductase activity, acting on the CH-CH group of donors"/>
    <property type="evidence" value="ECO:0007669"/>
    <property type="project" value="InterPro"/>
</dbReference>
<keyword evidence="5" id="KW-0560">Oxidoreductase</keyword>
<evidence type="ECO:0000259" key="8">
    <source>
        <dbReference type="Pfam" id="PF02771"/>
    </source>
</evidence>
<evidence type="ECO:0000256" key="1">
    <source>
        <dbReference type="ARBA" id="ARBA00001974"/>
    </source>
</evidence>
<dbReference type="InterPro" id="IPR006091">
    <property type="entry name" value="Acyl-CoA_Oxase/DH_mid-dom"/>
</dbReference>
<evidence type="ECO:0000313" key="9">
    <source>
        <dbReference type="EMBL" id="RJG00664.1"/>
    </source>
</evidence>
<dbReference type="Gene3D" id="1.20.140.10">
    <property type="entry name" value="Butyryl-CoA Dehydrogenase, subunit A, domain 3"/>
    <property type="match status" value="2"/>
</dbReference>
<protein>
    <submittedName>
        <fullName evidence="9">Acyl-CoA dehydrogenase</fullName>
    </submittedName>
</protein>
<dbReference type="InterPro" id="IPR009075">
    <property type="entry name" value="AcylCo_DH/oxidase_C"/>
</dbReference>
<sequence>MSASPNSTPCQEHLDALRDAARRLLTQEWPPEQAVAWAQTDSKLGSAWQQVARQGWLAIGDDAELGGLDELMLLIEELGRAACPLPLVESYTLHKIAKKQHDCTELHRVASALTTGQAAVAVAIATSDGQNAALTWQTELGKTHLSGQIDFVEGIQLATDFLVIDEDAARAALVSATAAGLTHVATPGYAVPVLHRLHFESVPATVVPYDSSVGLLMRLGLLMRALGAARRTFELAVEWAKTRVQFGQPIGRFQAIQHKLADAATLLDASTLLIERAVAAVKRGDMDAEIQIACAQAYAGPAMRRVTLEAHHVFAGVGYFEEHEAPRHLRRVHADMVALGGLDRACNLLAEAALERGGLPDIHLSPEADTFRAEVRAWARTLNIQPQLNHGSGADQLATQAISKGLIERGWIGLGWPKTSGGQERSVAEQFVFAEEIAYHGISLGLLRATETIIGPALLKFGTPAQVQHFIPRILKHEVSFCLGYSEPESGSDLASLRTRAIPEGDGWIINGSKLFTTMAEDASHIWLAVRTDPEQPGHRGISVFIVPKDSPGISVRPMRAMHGGTACAVFYDDVHVDADALVGKLHGGWQIITAALAHERILMGAAVASVQAQFDQLLVAIKARQRRGQPMAEDSLVRHRIGSLAAQIEAARMLAVRNVQLVSLGKVPIAEASMSKCVTGELMERIAECAMDLFGTGALLSHGSPGSIGDGLFERALRLAIMYVVGGGTNEIQRNIIATVGLGLPR</sequence>
<dbReference type="EMBL" id="QYUQ01000002">
    <property type="protein sequence ID" value="RJG00664.1"/>
    <property type="molecule type" value="Genomic_DNA"/>
</dbReference>
<dbReference type="Pfam" id="PF02770">
    <property type="entry name" value="Acyl-CoA_dh_M"/>
    <property type="match status" value="1"/>
</dbReference>
<dbReference type="PANTHER" id="PTHR43292:SF3">
    <property type="entry name" value="ACYL-COA DEHYDROGENASE FADE29"/>
    <property type="match status" value="1"/>
</dbReference>
<dbReference type="AlphaFoldDB" id="A0A3A3FY60"/>
<dbReference type="SUPFAM" id="SSF56645">
    <property type="entry name" value="Acyl-CoA dehydrogenase NM domain-like"/>
    <property type="match status" value="2"/>
</dbReference>
<evidence type="ECO:0000259" key="6">
    <source>
        <dbReference type="Pfam" id="PF00441"/>
    </source>
</evidence>
<dbReference type="OrthoDB" id="9770681at2"/>
<dbReference type="InterPro" id="IPR037069">
    <property type="entry name" value="AcylCoA_DH/ox_N_sf"/>
</dbReference>
<feature type="domain" description="Acyl-CoA oxidase/dehydrogenase middle" evidence="7">
    <location>
        <begin position="482"/>
        <end position="575"/>
    </location>
</feature>
<dbReference type="Pfam" id="PF00441">
    <property type="entry name" value="Acyl-CoA_dh_1"/>
    <property type="match status" value="2"/>
</dbReference>
<dbReference type="PANTHER" id="PTHR43292">
    <property type="entry name" value="ACYL-COA DEHYDROGENASE"/>
    <property type="match status" value="1"/>
</dbReference>